<accession>A0ACC2M2C9</accession>
<sequence>MIKEFPQQKHQLSEVENKEMKQKTKQWSLMENPDLTLGLPRFIVTTESNNSSSLESEPNSRRKRKYPLDHLTSDSMTDASIELQLKDPLPSGWEQCLDLESGAMYYLNKKTARRSYNWPLEQNIDLDLNISTLSSSDEMSSKNLEESKKPSKSNSSSTMVAAACFKCHLLVMLSESSPSCPNCKYLHSLPTQPSPPPEVTTANSLETLCLLN</sequence>
<evidence type="ECO:0000313" key="2">
    <source>
        <dbReference type="Proteomes" id="UP001234297"/>
    </source>
</evidence>
<dbReference type="EMBL" id="CM056813">
    <property type="protein sequence ID" value="KAJ8639441.1"/>
    <property type="molecule type" value="Genomic_DNA"/>
</dbReference>
<protein>
    <submittedName>
        <fullName evidence="1">Uncharacterized protein</fullName>
    </submittedName>
</protein>
<organism evidence="1 2">
    <name type="scientific">Persea americana</name>
    <name type="common">Avocado</name>
    <dbReference type="NCBI Taxonomy" id="3435"/>
    <lineage>
        <taxon>Eukaryota</taxon>
        <taxon>Viridiplantae</taxon>
        <taxon>Streptophyta</taxon>
        <taxon>Embryophyta</taxon>
        <taxon>Tracheophyta</taxon>
        <taxon>Spermatophyta</taxon>
        <taxon>Magnoliopsida</taxon>
        <taxon>Magnoliidae</taxon>
        <taxon>Laurales</taxon>
        <taxon>Lauraceae</taxon>
        <taxon>Persea</taxon>
    </lineage>
</organism>
<keyword evidence="2" id="KW-1185">Reference proteome</keyword>
<proteinExistence type="predicted"/>
<name>A0ACC2M2C9_PERAE</name>
<comment type="caution">
    <text evidence="1">The sequence shown here is derived from an EMBL/GenBank/DDBJ whole genome shotgun (WGS) entry which is preliminary data.</text>
</comment>
<evidence type="ECO:0000313" key="1">
    <source>
        <dbReference type="EMBL" id="KAJ8639441.1"/>
    </source>
</evidence>
<reference evidence="1 2" key="1">
    <citation type="journal article" date="2022" name="Hortic Res">
        <title>A haplotype resolved chromosomal level avocado genome allows analysis of novel avocado genes.</title>
        <authorList>
            <person name="Nath O."/>
            <person name="Fletcher S.J."/>
            <person name="Hayward A."/>
            <person name="Shaw L.M."/>
            <person name="Masouleh A.K."/>
            <person name="Furtado A."/>
            <person name="Henry R.J."/>
            <person name="Mitter N."/>
        </authorList>
    </citation>
    <scope>NUCLEOTIDE SEQUENCE [LARGE SCALE GENOMIC DNA]</scope>
    <source>
        <strain evidence="2">cv. Hass</strain>
    </source>
</reference>
<dbReference type="Proteomes" id="UP001234297">
    <property type="component" value="Chromosome 5"/>
</dbReference>
<gene>
    <name evidence="1" type="ORF">MRB53_016135</name>
</gene>